<feature type="region of interest" description="Disordered" evidence="1">
    <location>
        <begin position="265"/>
        <end position="331"/>
    </location>
</feature>
<evidence type="ECO:0000259" key="2">
    <source>
        <dbReference type="Pfam" id="PF13391"/>
    </source>
</evidence>
<feature type="compositionally biased region" description="Basic and acidic residues" evidence="1">
    <location>
        <begin position="273"/>
        <end position="287"/>
    </location>
</feature>
<keyword evidence="4" id="KW-1185">Reference proteome</keyword>
<accession>A0A9P5TN39</accession>
<comment type="caution">
    <text evidence="3">The sequence shown here is derived from an EMBL/GenBank/DDBJ whole genome shotgun (WGS) entry which is preliminary data.</text>
</comment>
<evidence type="ECO:0000256" key="1">
    <source>
        <dbReference type="SAM" id="MobiDB-lite"/>
    </source>
</evidence>
<name>A0A9P5TN39_GYMJU</name>
<protein>
    <recommendedName>
        <fullName evidence="2">HNH nuclease domain-containing protein</fullName>
    </recommendedName>
</protein>
<reference evidence="3" key="1">
    <citation type="submission" date="2020-11" db="EMBL/GenBank/DDBJ databases">
        <authorList>
            <consortium name="DOE Joint Genome Institute"/>
            <person name="Ahrendt S."/>
            <person name="Riley R."/>
            <person name="Andreopoulos W."/>
            <person name="LaButti K."/>
            <person name="Pangilinan J."/>
            <person name="Ruiz-duenas F.J."/>
            <person name="Barrasa J.M."/>
            <person name="Sanchez-Garcia M."/>
            <person name="Camarero S."/>
            <person name="Miyauchi S."/>
            <person name="Serrano A."/>
            <person name="Linde D."/>
            <person name="Babiker R."/>
            <person name="Drula E."/>
            <person name="Ayuso-Fernandez I."/>
            <person name="Pacheco R."/>
            <person name="Padilla G."/>
            <person name="Ferreira P."/>
            <person name="Barriuso J."/>
            <person name="Kellner H."/>
            <person name="Castanera R."/>
            <person name="Alfaro M."/>
            <person name="Ramirez L."/>
            <person name="Pisabarro A.G."/>
            <person name="Kuo A."/>
            <person name="Tritt A."/>
            <person name="Lipzen A."/>
            <person name="He G."/>
            <person name="Yan M."/>
            <person name="Ng V."/>
            <person name="Cullen D."/>
            <person name="Martin F."/>
            <person name="Rosso M.-N."/>
            <person name="Henrissat B."/>
            <person name="Hibbett D."/>
            <person name="Martinez A.T."/>
            <person name="Grigoriev I.V."/>
        </authorList>
    </citation>
    <scope>NUCLEOTIDE SEQUENCE</scope>
    <source>
        <strain evidence="3">AH 44721</strain>
    </source>
</reference>
<gene>
    <name evidence="3" type="ORF">CPB84DRAFT_1847201</name>
</gene>
<dbReference type="OrthoDB" id="3133596at2759"/>
<evidence type="ECO:0000313" key="3">
    <source>
        <dbReference type="EMBL" id="KAF8900757.1"/>
    </source>
</evidence>
<feature type="domain" description="HNH nuclease" evidence="2">
    <location>
        <begin position="72"/>
        <end position="136"/>
    </location>
</feature>
<organism evidence="3 4">
    <name type="scientific">Gymnopilus junonius</name>
    <name type="common">Spectacular rustgill mushroom</name>
    <name type="synonym">Gymnopilus spectabilis subsp. junonius</name>
    <dbReference type="NCBI Taxonomy" id="109634"/>
    <lineage>
        <taxon>Eukaryota</taxon>
        <taxon>Fungi</taxon>
        <taxon>Dikarya</taxon>
        <taxon>Basidiomycota</taxon>
        <taxon>Agaricomycotina</taxon>
        <taxon>Agaricomycetes</taxon>
        <taxon>Agaricomycetidae</taxon>
        <taxon>Agaricales</taxon>
        <taxon>Agaricineae</taxon>
        <taxon>Hymenogastraceae</taxon>
        <taxon>Gymnopilus</taxon>
    </lineage>
</organism>
<feature type="region of interest" description="Disordered" evidence="1">
    <location>
        <begin position="1"/>
        <end position="36"/>
    </location>
</feature>
<evidence type="ECO:0000313" key="4">
    <source>
        <dbReference type="Proteomes" id="UP000724874"/>
    </source>
</evidence>
<dbReference type="Proteomes" id="UP000724874">
    <property type="component" value="Unassembled WGS sequence"/>
</dbReference>
<proteinExistence type="predicted"/>
<dbReference type="AlphaFoldDB" id="A0A9P5TN39"/>
<dbReference type="InterPro" id="IPR003615">
    <property type="entry name" value="HNH_nuc"/>
</dbReference>
<dbReference type="Pfam" id="PF13391">
    <property type="entry name" value="HNH_2"/>
    <property type="match status" value="1"/>
</dbReference>
<feature type="compositionally biased region" description="Low complexity" evidence="1">
    <location>
        <begin position="1"/>
        <end position="13"/>
    </location>
</feature>
<sequence length="437" mass="49910">MVTTSRSSSRSNSVADDEDDRDYSPEASDSPPIATDIYSTPLKRAHVQSLSQYIKNEIDAITCTPELSMKRCIIENIEEINAVQYAHILSRSTTDPIMLSLEYSWGLKPGHLNVDSRFNIFRLNSRLHHAFDRGLWLLLPSPSVVTQFENHKKRGPRDNTFMELCREKALFKYTLVPHMKMKAIPIHRQVDSSNRPVAPKAEDFTHYRFPFHKFPTIISHVHPRYVIFNTGKKLSSDLNYDLRYKDELAKVRQIYEAWIKPAPPLKDWETEDDNNHKKGDEDGKPNNEDEDNASHTSYHTRSARWDAPPSDDGAGAHTGSPPSKRARTRGKGMSEFSETLIDFDDTSEPISHEKKKARIMSWAEDVARESDLKVHSLVLYGPAAIEDHNVYDNFTLFIGVFLTVWHSIWGILIISKAPTVVAEPEHAEQVVMNGLYL</sequence>
<dbReference type="EMBL" id="JADNYJ010000046">
    <property type="protein sequence ID" value="KAF8900757.1"/>
    <property type="molecule type" value="Genomic_DNA"/>
</dbReference>